<proteinExistence type="predicted"/>
<evidence type="ECO:0000313" key="2">
    <source>
        <dbReference type="EMBL" id="VEL14555.1"/>
    </source>
</evidence>
<protein>
    <submittedName>
        <fullName evidence="2">Uncharacterized protein</fullName>
    </submittedName>
</protein>
<dbReference type="AlphaFoldDB" id="A0A448WL61"/>
<accession>A0A448WL61</accession>
<name>A0A448WL61_9PLAT</name>
<evidence type="ECO:0000313" key="3">
    <source>
        <dbReference type="Proteomes" id="UP000784294"/>
    </source>
</evidence>
<dbReference type="EMBL" id="CAAALY010021587">
    <property type="protein sequence ID" value="VEL14555.1"/>
    <property type="molecule type" value="Genomic_DNA"/>
</dbReference>
<gene>
    <name evidence="2" type="ORF">PXEA_LOCUS7995</name>
</gene>
<feature type="compositionally biased region" description="Basic and acidic residues" evidence="1">
    <location>
        <begin position="96"/>
        <end position="120"/>
    </location>
</feature>
<comment type="caution">
    <text evidence="2">The sequence shown here is derived from an EMBL/GenBank/DDBJ whole genome shotgun (WGS) entry which is preliminary data.</text>
</comment>
<organism evidence="2 3">
    <name type="scientific">Protopolystoma xenopodis</name>
    <dbReference type="NCBI Taxonomy" id="117903"/>
    <lineage>
        <taxon>Eukaryota</taxon>
        <taxon>Metazoa</taxon>
        <taxon>Spiralia</taxon>
        <taxon>Lophotrochozoa</taxon>
        <taxon>Platyhelminthes</taxon>
        <taxon>Monogenea</taxon>
        <taxon>Polyopisthocotylea</taxon>
        <taxon>Polystomatidea</taxon>
        <taxon>Polystomatidae</taxon>
        <taxon>Protopolystoma</taxon>
    </lineage>
</organism>
<sequence length="135" mass="14756">MAQRVYRLLHFSDGTAYAEESSDSEAIEPSDKQEQEVESAGGLDIASTSQASSEHGAADDQPLCQPVREIDCNLKGPRGKRLSEKRQVASADDEDLRSAESPRDQLACRHESLTHEEAEVGPRSQCVKGQVISMK</sequence>
<reference evidence="2" key="1">
    <citation type="submission" date="2018-11" db="EMBL/GenBank/DDBJ databases">
        <authorList>
            <consortium name="Pathogen Informatics"/>
        </authorList>
    </citation>
    <scope>NUCLEOTIDE SEQUENCE</scope>
</reference>
<evidence type="ECO:0000256" key="1">
    <source>
        <dbReference type="SAM" id="MobiDB-lite"/>
    </source>
</evidence>
<keyword evidence="3" id="KW-1185">Reference proteome</keyword>
<dbReference type="Proteomes" id="UP000784294">
    <property type="component" value="Unassembled WGS sequence"/>
</dbReference>
<feature type="region of interest" description="Disordered" evidence="1">
    <location>
        <begin position="16"/>
        <end position="135"/>
    </location>
</feature>